<accession>A0ABD1H2Z3</accession>
<keyword evidence="1" id="KW-0472">Membrane</keyword>
<evidence type="ECO:0000256" key="1">
    <source>
        <dbReference type="SAM" id="Phobius"/>
    </source>
</evidence>
<keyword evidence="1" id="KW-0812">Transmembrane</keyword>
<dbReference type="AlphaFoldDB" id="A0ABD1H2Z3"/>
<feature type="transmembrane region" description="Helical" evidence="1">
    <location>
        <begin position="47"/>
        <end position="66"/>
    </location>
</feature>
<organism evidence="2 3">
    <name type="scientific">Salvia divinorum</name>
    <name type="common">Maria pastora</name>
    <name type="synonym">Diviner's sage</name>
    <dbReference type="NCBI Taxonomy" id="28513"/>
    <lineage>
        <taxon>Eukaryota</taxon>
        <taxon>Viridiplantae</taxon>
        <taxon>Streptophyta</taxon>
        <taxon>Embryophyta</taxon>
        <taxon>Tracheophyta</taxon>
        <taxon>Spermatophyta</taxon>
        <taxon>Magnoliopsida</taxon>
        <taxon>eudicotyledons</taxon>
        <taxon>Gunneridae</taxon>
        <taxon>Pentapetalae</taxon>
        <taxon>asterids</taxon>
        <taxon>lamiids</taxon>
        <taxon>Lamiales</taxon>
        <taxon>Lamiaceae</taxon>
        <taxon>Nepetoideae</taxon>
        <taxon>Mentheae</taxon>
        <taxon>Salviinae</taxon>
        <taxon>Salvia</taxon>
        <taxon>Salvia subgen. Calosphace</taxon>
    </lineage>
</organism>
<comment type="caution">
    <text evidence="2">The sequence shown here is derived from an EMBL/GenBank/DDBJ whole genome shotgun (WGS) entry which is preliminary data.</text>
</comment>
<evidence type="ECO:0000313" key="2">
    <source>
        <dbReference type="EMBL" id="KAL1550340.1"/>
    </source>
</evidence>
<sequence>MASRKSSISNDSDVSHMYKELVKPYVPYAWTTPTMSFFSFAVPMLRAAARTYVILAIGIQIVWIVLKN</sequence>
<feature type="transmembrane region" description="Helical" evidence="1">
    <location>
        <begin position="21"/>
        <end position="41"/>
    </location>
</feature>
<keyword evidence="1" id="KW-1133">Transmembrane helix</keyword>
<keyword evidence="3" id="KW-1185">Reference proteome</keyword>
<evidence type="ECO:0000313" key="3">
    <source>
        <dbReference type="Proteomes" id="UP001567538"/>
    </source>
</evidence>
<dbReference type="EMBL" id="JBEAFC010000007">
    <property type="protein sequence ID" value="KAL1550340.1"/>
    <property type="molecule type" value="Genomic_DNA"/>
</dbReference>
<proteinExistence type="predicted"/>
<dbReference type="Proteomes" id="UP001567538">
    <property type="component" value="Unassembled WGS sequence"/>
</dbReference>
<name>A0ABD1H2Z3_SALDI</name>
<protein>
    <submittedName>
        <fullName evidence="2">Uncharacterized protein</fullName>
    </submittedName>
</protein>
<reference evidence="2 3" key="1">
    <citation type="submission" date="2024-06" db="EMBL/GenBank/DDBJ databases">
        <title>A chromosome level genome sequence of Diviner's sage (Salvia divinorum).</title>
        <authorList>
            <person name="Ford S.A."/>
            <person name="Ro D.-K."/>
            <person name="Ness R.W."/>
            <person name="Phillips M.A."/>
        </authorList>
    </citation>
    <scope>NUCLEOTIDE SEQUENCE [LARGE SCALE GENOMIC DNA]</scope>
    <source>
        <strain evidence="2">SAF-2024a</strain>
        <tissue evidence="2">Leaf</tissue>
    </source>
</reference>
<gene>
    <name evidence="2" type="ORF">AAHA92_18316</name>
</gene>